<protein>
    <submittedName>
        <fullName evidence="1">Uncharacterized protein</fullName>
    </submittedName>
</protein>
<name>A0A383D7V4_9ZZZZ</name>
<dbReference type="PANTHER" id="PTHR10188:SF6">
    <property type="entry name" value="N(4)-(BETA-N-ACETYLGLUCOSAMINYL)-L-ASPARAGINASE"/>
    <property type="match status" value="1"/>
</dbReference>
<dbReference type="SUPFAM" id="SSF56235">
    <property type="entry name" value="N-terminal nucleophile aminohydrolases (Ntn hydrolases)"/>
    <property type="match status" value="1"/>
</dbReference>
<organism evidence="1">
    <name type="scientific">marine metagenome</name>
    <dbReference type="NCBI Taxonomy" id="408172"/>
    <lineage>
        <taxon>unclassified sequences</taxon>
        <taxon>metagenomes</taxon>
        <taxon>ecological metagenomes</taxon>
    </lineage>
</organism>
<dbReference type="EMBL" id="UINC01215090">
    <property type="protein sequence ID" value="SVE40616.1"/>
    <property type="molecule type" value="Genomic_DNA"/>
</dbReference>
<accession>A0A383D7V4</accession>
<dbReference type="AlphaFoldDB" id="A0A383D7V4"/>
<dbReference type="InterPro" id="IPR000246">
    <property type="entry name" value="Peptidase_T2"/>
</dbReference>
<proteinExistence type="predicted"/>
<gene>
    <name evidence="1" type="ORF">METZ01_LOCUS493470</name>
</gene>
<dbReference type="InterPro" id="IPR029055">
    <property type="entry name" value="Ntn_hydrolases_N"/>
</dbReference>
<dbReference type="GO" id="GO:0016811">
    <property type="term" value="F:hydrolase activity, acting on carbon-nitrogen (but not peptide) bonds, in linear amides"/>
    <property type="evidence" value="ECO:0007669"/>
    <property type="project" value="UniProtKB-ARBA"/>
</dbReference>
<dbReference type="PANTHER" id="PTHR10188">
    <property type="entry name" value="L-ASPARAGINASE"/>
    <property type="match status" value="1"/>
</dbReference>
<evidence type="ECO:0000313" key="1">
    <source>
        <dbReference type="EMBL" id="SVE40616.1"/>
    </source>
</evidence>
<feature type="non-terminal residue" evidence="1">
    <location>
        <position position="174"/>
    </location>
</feature>
<reference evidence="1" key="1">
    <citation type="submission" date="2018-05" db="EMBL/GenBank/DDBJ databases">
        <authorList>
            <person name="Lanie J.A."/>
            <person name="Ng W.-L."/>
            <person name="Kazmierczak K.M."/>
            <person name="Andrzejewski T.M."/>
            <person name="Davidsen T.M."/>
            <person name="Wayne K.J."/>
            <person name="Tettelin H."/>
            <person name="Glass J.I."/>
            <person name="Rusch D."/>
            <person name="Podicherti R."/>
            <person name="Tsui H.-C.T."/>
            <person name="Winkler M.E."/>
        </authorList>
    </citation>
    <scope>NUCLEOTIDE SEQUENCE</scope>
</reference>
<dbReference type="Pfam" id="PF01112">
    <property type="entry name" value="Asparaginase_2"/>
    <property type="match status" value="1"/>
</dbReference>
<sequence length="174" mass="18887">MITPKLIIHGGAGKLEGTIHKVESMQSALLKIATKSYKVLNSQDARSAVVYAVKCLEDNPLFNAGTGSKLQYDGKIRMSAGIMDSQSNKFSGVINIQDIKNPIEVANFLTHKRNTVIEGKHATHFARDNGFLNYNPITKERYLEFENKCVGETGTVGAVAIDRDSQLAAATSTG</sequence>